<reference evidence="2" key="2">
    <citation type="submission" date="2018-03" db="EMBL/GenBank/DDBJ databases">
        <title>The Triticum urartu genome reveals the dynamic nature of wheat genome evolution.</title>
        <authorList>
            <person name="Ling H."/>
            <person name="Ma B."/>
            <person name="Shi X."/>
            <person name="Liu H."/>
            <person name="Dong L."/>
            <person name="Sun H."/>
            <person name="Cao Y."/>
            <person name="Gao Q."/>
            <person name="Zheng S."/>
            <person name="Li Y."/>
            <person name="Yu Y."/>
            <person name="Du H."/>
            <person name="Qi M."/>
            <person name="Li Y."/>
            <person name="Yu H."/>
            <person name="Cui Y."/>
            <person name="Wang N."/>
            <person name="Chen C."/>
            <person name="Wu H."/>
            <person name="Zhao Y."/>
            <person name="Zhang J."/>
            <person name="Li Y."/>
            <person name="Zhou W."/>
            <person name="Zhang B."/>
            <person name="Hu W."/>
            <person name="Eijk M."/>
            <person name="Tang J."/>
            <person name="Witsenboer H."/>
            <person name="Zhao S."/>
            <person name="Li Z."/>
            <person name="Zhang A."/>
            <person name="Wang D."/>
            <person name="Liang C."/>
        </authorList>
    </citation>
    <scope>NUCLEOTIDE SEQUENCE [LARGE SCALE GENOMIC DNA]</scope>
    <source>
        <strain evidence="2">cv. G1812</strain>
    </source>
</reference>
<dbReference type="Gramene" id="TuG1812G0100004405.01.T01">
    <property type="protein sequence ID" value="TuG1812G0100004405.01.T01.cds295832"/>
    <property type="gene ID" value="TuG1812G0100004405.01"/>
</dbReference>
<name>A0A8R7P5X5_TRIUA</name>
<accession>A0A8R7P5X5</accession>
<dbReference type="Proteomes" id="UP000015106">
    <property type="component" value="Chromosome 1"/>
</dbReference>
<evidence type="ECO:0000256" key="1">
    <source>
        <dbReference type="SAM" id="MobiDB-lite"/>
    </source>
</evidence>
<feature type="compositionally biased region" description="Basic and acidic residues" evidence="1">
    <location>
        <begin position="1"/>
        <end position="14"/>
    </location>
</feature>
<reference evidence="3" key="1">
    <citation type="journal article" date="2013" name="Nature">
        <title>Draft genome of the wheat A-genome progenitor Triticum urartu.</title>
        <authorList>
            <person name="Ling H.Q."/>
            <person name="Zhao S."/>
            <person name="Liu D."/>
            <person name="Wang J."/>
            <person name="Sun H."/>
            <person name="Zhang C."/>
            <person name="Fan H."/>
            <person name="Li D."/>
            <person name="Dong L."/>
            <person name="Tao Y."/>
            <person name="Gao C."/>
            <person name="Wu H."/>
            <person name="Li Y."/>
            <person name="Cui Y."/>
            <person name="Guo X."/>
            <person name="Zheng S."/>
            <person name="Wang B."/>
            <person name="Yu K."/>
            <person name="Liang Q."/>
            <person name="Yang W."/>
            <person name="Lou X."/>
            <person name="Chen J."/>
            <person name="Feng M."/>
            <person name="Jian J."/>
            <person name="Zhang X."/>
            <person name="Luo G."/>
            <person name="Jiang Y."/>
            <person name="Liu J."/>
            <person name="Wang Z."/>
            <person name="Sha Y."/>
            <person name="Zhang B."/>
            <person name="Wu H."/>
            <person name="Tang D."/>
            <person name="Shen Q."/>
            <person name="Xue P."/>
            <person name="Zou S."/>
            <person name="Wang X."/>
            <person name="Liu X."/>
            <person name="Wang F."/>
            <person name="Yang Y."/>
            <person name="An X."/>
            <person name="Dong Z."/>
            <person name="Zhang K."/>
            <person name="Zhang X."/>
            <person name="Luo M.C."/>
            <person name="Dvorak J."/>
            <person name="Tong Y."/>
            <person name="Wang J."/>
            <person name="Yang H."/>
            <person name="Li Z."/>
            <person name="Wang D."/>
            <person name="Zhang A."/>
            <person name="Wang J."/>
        </authorList>
    </citation>
    <scope>NUCLEOTIDE SEQUENCE</scope>
    <source>
        <strain evidence="3">cv. G1812</strain>
    </source>
</reference>
<feature type="compositionally biased region" description="Polar residues" evidence="1">
    <location>
        <begin position="15"/>
        <end position="24"/>
    </location>
</feature>
<sequence>MEPAERGGAGERRSAASTQPACRR</sequence>
<organism evidence="2 3">
    <name type="scientific">Triticum urartu</name>
    <name type="common">Red wild einkorn</name>
    <name type="synonym">Crithodium urartu</name>
    <dbReference type="NCBI Taxonomy" id="4572"/>
    <lineage>
        <taxon>Eukaryota</taxon>
        <taxon>Viridiplantae</taxon>
        <taxon>Streptophyta</taxon>
        <taxon>Embryophyta</taxon>
        <taxon>Tracheophyta</taxon>
        <taxon>Spermatophyta</taxon>
        <taxon>Magnoliopsida</taxon>
        <taxon>Liliopsida</taxon>
        <taxon>Poales</taxon>
        <taxon>Poaceae</taxon>
        <taxon>BOP clade</taxon>
        <taxon>Pooideae</taxon>
        <taxon>Triticodae</taxon>
        <taxon>Triticeae</taxon>
        <taxon>Triticinae</taxon>
        <taxon>Triticum</taxon>
    </lineage>
</organism>
<dbReference type="AlphaFoldDB" id="A0A8R7P5X5"/>
<evidence type="ECO:0000313" key="3">
    <source>
        <dbReference type="Proteomes" id="UP000015106"/>
    </source>
</evidence>
<reference evidence="2" key="3">
    <citation type="submission" date="2022-06" db="UniProtKB">
        <authorList>
            <consortium name="EnsemblPlants"/>
        </authorList>
    </citation>
    <scope>IDENTIFICATION</scope>
</reference>
<evidence type="ECO:0000313" key="2">
    <source>
        <dbReference type="EnsemblPlants" id="TuG1812G0100004405.01.T01.cds295832"/>
    </source>
</evidence>
<dbReference type="EnsemblPlants" id="TuG1812G0100004405.01.T01">
    <property type="protein sequence ID" value="TuG1812G0100004405.01.T01.cds295832"/>
    <property type="gene ID" value="TuG1812G0100004405.01"/>
</dbReference>
<protein>
    <submittedName>
        <fullName evidence="2">Uncharacterized protein</fullName>
    </submittedName>
</protein>
<feature type="region of interest" description="Disordered" evidence="1">
    <location>
        <begin position="1"/>
        <end position="24"/>
    </location>
</feature>
<proteinExistence type="predicted"/>
<keyword evidence="3" id="KW-1185">Reference proteome</keyword>